<dbReference type="Pfam" id="PF03706">
    <property type="entry name" value="LPG_synthase_TM"/>
    <property type="match status" value="1"/>
</dbReference>
<protein>
    <submittedName>
        <fullName evidence="7">Flippase-like domain-containing protein</fullName>
    </submittedName>
</protein>
<name>A0A8J7CJ56_9RHOB</name>
<evidence type="ECO:0000313" key="7">
    <source>
        <dbReference type="EMBL" id="MBE3640410.1"/>
    </source>
</evidence>
<evidence type="ECO:0000256" key="2">
    <source>
        <dbReference type="ARBA" id="ARBA00022475"/>
    </source>
</evidence>
<dbReference type="AlphaFoldDB" id="A0A8J7CJ56"/>
<dbReference type="GO" id="GO:0005886">
    <property type="term" value="C:plasma membrane"/>
    <property type="evidence" value="ECO:0007669"/>
    <property type="project" value="UniProtKB-SubCell"/>
</dbReference>
<accession>A0A8J7CJ56</accession>
<keyword evidence="3 6" id="KW-0812">Transmembrane</keyword>
<keyword evidence="8" id="KW-1185">Reference proteome</keyword>
<reference evidence="7" key="1">
    <citation type="submission" date="2020-09" db="EMBL/GenBank/DDBJ databases">
        <title>A novel bacterium of genus Mangrovicoccus, isolated from South China Sea.</title>
        <authorList>
            <person name="Huang H."/>
            <person name="Mo K."/>
            <person name="Hu Y."/>
        </authorList>
    </citation>
    <scope>NUCLEOTIDE SEQUENCE</scope>
    <source>
        <strain evidence="7">HB182678</strain>
    </source>
</reference>
<proteinExistence type="predicted"/>
<keyword evidence="4 6" id="KW-1133">Transmembrane helix</keyword>
<feature type="transmembrane region" description="Helical" evidence="6">
    <location>
        <begin position="38"/>
        <end position="55"/>
    </location>
</feature>
<dbReference type="EMBL" id="JACVXA010000092">
    <property type="protein sequence ID" value="MBE3640410.1"/>
    <property type="molecule type" value="Genomic_DNA"/>
</dbReference>
<feature type="transmembrane region" description="Helical" evidence="6">
    <location>
        <begin position="113"/>
        <end position="132"/>
    </location>
</feature>
<gene>
    <name evidence="7" type="ORF">ICN82_19580</name>
</gene>
<dbReference type="InterPro" id="IPR022791">
    <property type="entry name" value="L-PG_synthase/AglD"/>
</dbReference>
<comment type="caution">
    <text evidence="7">The sequence shown here is derived from an EMBL/GenBank/DDBJ whole genome shotgun (WGS) entry which is preliminary data.</text>
</comment>
<feature type="non-terminal residue" evidence="7">
    <location>
        <position position="1"/>
    </location>
</feature>
<keyword evidence="2" id="KW-1003">Cell membrane</keyword>
<sequence length="144" mass="14496">ALLPAAMLAGLAALARRHRGWAQAVRRAWGAPFARQAFLSLAIALLTIGAFAAAARATGTTLTAAGAALAVPLILAAMLLPLSSGGWGWREGAAAAVFPLIGQDPAAGLSASIAYGLACLAAALPGAASPLWRDPRPPLVRDRN</sequence>
<evidence type="ECO:0000256" key="4">
    <source>
        <dbReference type="ARBA" id="ARBA00022989"/>
    </source>
</evidence>
<evidence type="ECO:0000256" key="1">
    <source>
        <dbReference type="ARBA" id="ARBA00004651"/>
    </source>
</evidence>
<keyword evidence="5 6" id="KW-0472">Membrane</keyword>
<evidence type="ECO:0000256" key="6">
    <source>
        <dbReference type="SAM" id="Phobius"/>
    </source>
</evidence>
<dbReference type="Proteomes" id="UP000609121">
    <property type="component" value="Unassembled WGS sequence"/>
</dbReference>
<organism evidence="7 8">
    <name type="scientific">Mangrovicoccus algicola</name>
    <dbReference type="NCBI Taxonomy" id="2771008"/>
    <lineage>
        <taxon>Bacteria</taxon>
        <taxon>Pseudomonadati</taxon>
        <taxon>Pseudomonadota</taxon>
        <taxon>Alphaproteobacteria</taxon>
        <taxon>Rhodobacterales</taxon>
        <taxon>Paracoccaceae</taxon>
        <taxon>Mangrovicoccus</taxon>
    </lineage>
</organism>
<comment type="subcellular location">
    <subcellularLocation>
        <location evidence="1">Cell membrane</location>
        <topology evidence="1">Multi-pass membrane protein</topology>
    </subcellularLocation>
</comment>
<evidence type="ECO:0000256" key="5">
    <source>
        <dbReference type="ARBA" id="ARBA00023136"/>
    </source>
</evidence>
<evidence type="ECO:0000256" key="3">
    <source>
        <dbReference type="ARBA" id="ARBA00022692"/>
    </source>
</evidence>
<dbReference type="RefSeq" id="WP_193186509.1">
    <property type="nucleotide sequence ID" value="NZ_JACVXA010000092.1"/>
</dbReference>
<evidence type="ECO:0000313" key="8">
    <source>
        <dbReference type="Proteomes" id="UP000609121"/>
    </source>
</evidence>
<feature type="transmembrane region" description="Helical" evidence="6">
    <location>
        <begin position="62"/>
        <end position="82"/>
    </location>
</feature>